<evidence type="ECO:0000259" key="2">
    <source>
        <dbReference type="Pfam" id="PF10686"/>
    </source>
</evidence>
<reference evidence="3" key="1">
    <citation type="journal article" date="2014" name="Int. J. Syst. Evol. Microbiol.">
        <title>Complete genome sequence of Corynebacterium casei LMG S-19264T (=DSM 44701T), isolated from a smear-ripened cheese.</title>
        <authorList>
            <consortium name="US DOE Joint Genome Institute (JGI-PGF)"/>
            <person name="Walter F."/>
            <person name="Albersmeier A."/>
            <person name="Kalinowski J."/>
            <person name="Ruckert C."/>
        </authorList>
    </citation>
    <scope>NUCLEOTIDE SEQUENCE</scope>
    <source>
        <strain evidence="3">VKM B-2484</strain>
    </source>
</reference>
<comment type="caution">
    <text evidence="3">The sequence shown here is derived from an EMBL/GenBank/DDBJ whole genome shotgun (WGS) entry which is preliminary data.</text>
</comment>
<sequence length="128" mass="13873">MIIRRRTGGTGARRPKCSTLSSSWASPPSPGRSPISAISATNSRCARSGSSKGAERVAARWAGHRKVPQVAFRPDRTKHAKAAPFKRNDQMLDVLPIGIIVFPGTGIQEKLADKARKLDIPVWKFGDV</sequence>
<evidence type="ECO:0000313" key="4">
    <source>
        <dbReference type="Proteomes" id="UP001143370"/>
    </source>
</evidence>
<accession>A0A9W6JCB5</accession>
<reference evidence="3" key="2">
    <citation type="submission" date="2023-01" db="EMBL/GenBank/DDBJ databases">
        <authorList>
            <person name="Sun Q."/>
            <person name="Evtushenko L."/>
        </authorList>
    </citation>
    <scope>NUCLEOTIDE SEQUENCE</scope>
    <source>
        <strain evidence="3">VKM B-2484</strain>
    </source>
</reference>
<proteinExistence type="predicted"/>
<dbReference type="AlphaFoldDB" id="A0A9W6JCB5"/>
<feature type="compositionally biased region" description="Polar residues" evidence="1">
    <location>
        <begin position="36"/>
        <end position="51"/>
    </location>
</feature>
<dbReference type="InterPro" id="IPR019627">
    <property type="entry name" value="YAcAr"/>
</dbReference>
<organism evidence="3 4">
    <name type="scientific">Ancylobacter dichloromethanicus</name>
    <dbReference type="NCBI Taxonomy" id="518825"/>
    <lineage>
        <taxon>Bacteria</taxon>
        <taxon>Pseudomonadati</taxon>
        <taxon>Pseudomonadota</taxon>
        <taxon>Alphaproteobacteria</taxon>
        <taxon>Hyphomicrobiales</taxon>
        <taxon>Xanthobacteraceae</taxon>
        <taxon>Ancylobacter</taxon>
    </lineage>
</organism>
<protein>
    <recommendedName>
        <fullName evidence="2">YspA cpYpsA-related SLOG domain-containing protein</fullName>
    </recommendedName>
</protein>
<dbReference type="Proteomes" id="UP001143370">
    <property type="component" value="Unassembled WGS sequence"/>
</dbReference>
<feature type="region of interest" description="Disordered" evidence="1">
    <location>
        <begin position="1"/>
        <end position="60"/>
    </location>
</feature>
<evidence type="ECO:0000313" key="3">
    <source>
        <dbReference type="EMBL" id="GLK73409.1"/>
    </source>
</evidence>
<feature type="domain" description="YspA cpYpsA-related SLOG" evidence="2">
    <location>
        <begin position="48"/>
        <end position="79"/>
    </location>
</feature>
<keyword evidence="4" id="KW-1185">Reference proteome</keyword>
<evidence type="ECO:0000256" key="1">
    <source>
        <dbReference type="SAM" id="MobiDB-lite"/>
    </source>
</evidence>
<dbReference type="EMBL" id="BSFJ01000026">
    <property type="protein sequence ID" value="GLK73409.1"/>
    <property type="molecule type" value="Genomic_DNA"/>
</dbReference>
<name>A0A9W6JCB5_9HYPH</name>
<gene>
    <name evidence="3" type="ORF">GCM10017643_35260</name>
</gene>
<dbReference type="Pfam" id="PF10686">
    <property type="entry name" value="YAcAr"/>
    <property type="match status" value="1"/>
</dbReference>